<dbReference type="Gene3D" id="3.30.420.10">
    <property type="entry name" value="Ribonuclease H-like superfamily/Ribonuclease H"/>
    <property type="match status" value="1"/>
</dbReference>
<dbReference type="InterPro" id="IPR013103">
    <property type="entry name" value="RVT_2"/>
</dbReference>
<sequence>MANTMVDMIDKENNVQGLLPFFLRECGIVLQYTMPSKPSMNGVAERQNQTLKDIGYKFYYPTSRSFFEMGNVRILEEVEFEKEENIKNVVFEEKFVNDIGQVFVSITIQEITLVIEDNVQTIVPDIVRGQDYDEDLIELHEGVKPIGCKWIFKTKKDSKDNIERYKAHLVAKGFTQKKGIDYKETFSLVLRDRSQDILRLSQENYINKVLNIFGMKDSKPGDTPIAKGDKFSLKQCFNNDLDRNEMQTIPMPQQ</sequence>
<proteinExistence type="predicted"/>
<feature type="domain" description="Reverse transcriptase Ty1/copia-type" evidence="1">
    <location>
        <begin position="135"/>
        <end position="191"/>
    </location>
</feature>
<dbReference type="InterPro" id="IPR012337">
    <property type="entry name" value="RNaseH-like_sf"/>
</dbReference>
<dbReference type="EMBL" id="QJKJ01000623">
    <property type="protein sequence ID" value="RDY11548.1"/>
    <property type="molecule type" value="Genomic_DNA"/>
</dbReference>
<name>A0A371I943_MUCPR</name>
<dbReference type="OrthoDB" id="418757at2759"/>
<feature type="non-terminal residue" evidence="2">
    <location>
        <position position="1"/>
    </location>
</feature>
<gene>
    <name evidence="2" type="ORF">CR513_03767</name>
</gene>
<dbReference type="InterPro" id="IPR036397">
    <property type="entry name" value="RNaseH_sf"/>
</dbReference>
<dbReference type="SUPFAM" id="SSF53098">
    <property type="entry name" value="Ribonuclease H-like"/>
    <property type="match status" value="1"/>
</dbReference>
<evidence type="ECO:0000313" key="2">
    <source>
        <dbReference type="EMBL" id="RDY11548.1"/>
    </source>
</evidence>
<protein>
    <recommendedName>
        <fullName evidence="1">Reverse transcriptase Ty1/copia-type domain-containing protein</fullName>
    </recommendedName>
</protein>
<reference evidence="2" key="1">
    <citation type="submission" date="2018-05" db="EMBL/GenBank/DDBJ databases">
        <title>Draft genome of Mucuna pruriens seed.</title>
        <authorList>
            <person name="Nnadi N.E."/>
            <person name="Vos R."/>
            <person name="Hasami M.H."/>
            <person name="Devisetty U.K."/>
            <person name="Aguiy J.C."/>
        </authorList>
    </citation>
    <scope>NUCLEOTIDE SEQUENCE [LARGE SCALE GENOMIC DNA]</scope>
    <source>
        <strain evidence="2">JCA_2017</strain>
    </source>
</reference>
<dbReference type="AlphaFoldDB" id="A0A371I943"/>
<accession>A0A371I943</accession>
<organism evidence="2 3">
    <name type="scientific">Mucuna pruriens</name>
    <name type="common">Velvet bean</name>
    <name type="synonym">Dolichos pruriens</name>
    <dbReference type="NCBI Taxonomy" id="157652"/>
    <lineage>
        <taxon>Eukaryota</taxon>
        <taxon>Viridiplantae</taxon>
        <taxon>Streptophyta</taxon>
        <taxon>Embryophyta</taxon>
        <taxon>Tracheophyta</taxon>
        <taxon>Spermatophyta</taxon>
        <taxon>Magnoliopsida</taxon>
        <taxon>eudicotyledons</taxon>
        <taxon>Gunneridae</taxon>
        <taxon>Pentapetalae</taxon>
        <taxon>rosids</taxon>
        <taxon>fabids</taxon>
        <taxon>Fabales</taxon>
        <taxon>Fabaceae</taxon>
        <taxon>Papilionoideae</taxon>
        <taxon>50 kb inversion clade</taxon>
        <taxon>NPAAA clade</taxon>
        <taxon>indigoferoid/millettioid clade</taxon>
        <taxon>Phaseoleae</taxon>
        <taxon>Mucuna</taxon>
    </lineage>
</organism>
<dbReference type="Proteomes" id="UP000257109">
    <property type="component" value="Unassembled WGS sequence"/>
</dbReference>
<dbReference type="STRING" id="157652.A0A371I943"/>
<evidence type="ECO:0000259" key="1">
    <source>
        <dbReference type="Pfam" id="PF07727"/>
    </source>
</evidence>
<comment type="caution">
    <text evidence="2">The sequence shown here is derived from an EMBL/GenBank/DDBJ whole genome shotgun (WGS) entry which is preliminary data.</text>
</comment>
<dbReference type="GO" id="GO:0003676">
    <property type="term" value="F:nucleic acid binding"/>
    <property type="evidence" value="ECO:0007669"/>
    <property type="project" value="InterPro"/>
</dbReference>
<evidence type="ECO:0000313" key="3">
    <source>
        <dbReference type="Proteomes" id="UP000257109"/>
    </source>
</evidence>
<keyword evidence="3" id="KW-1185">Reference proteome</keyword>
<dbReference type="Pfam" id="PF07727">
    <property type="entry name" value="RVT_2"/>
    <property type="match status" value="1"/>
</dbReference>